<dbReference type="SUPFAM" id="SSF81383">
    <property type="entry name" value="F-box domain"/>
    <property type="match status" value="1"/>
</dbReference>
<comment type="caution">
    <text evidence="1">The sequence shown here is derived from an EMBL/GenBank/DDBJ whole genome shotgun (WGS) entry which is preliminary data.</text>
</comment>
<name>A0ABU6QNX1_9FABA</name>
<gene>
    <name evidence="1" type="ORF">PIB30_069920</name>
</gene>
<reference evidence="1 2" key="1">
    <citation type="journal article" date="2023" name="Plants (Basel)">
        <title>Bridging the Gap: Combining Genomics and Transcriptomics Approaches to Understand Stylosanthes scabra, an Orphan Legume from the Brazilian Caatinga.</title>
        <authorList>
            <person name="Ferreira-Neto J.R.C."/>
            <person name="da Silva M.D."/>
            <person name="Binneck E."/>
            <person name="de Melo N.F."/>
            <person name="da Silva R.H."/>
            <person name="de Melo A.L.T.M."/>
            <person name="Pandolfi V."/>
            <person name="Bustamante F.O."/>
            <person name="Brasileiro-Vidal A.C."/>
            <person name="Benko-Iseppon A.M."/>
        </authorList>
    </citation>
    <scope>NUCLEOTIDE SEQUENCE [LARGE SCALE GENOMIC DNA]</scope>
    <source>
        <tissue evidence="1">Leaves</tissue>
    </source>
</reference>
<accession>A0ABU6QNX1</accession>
<proteinExistence type="predicted"/>
<organism evidence="1 2">
    <name type="scientific">Stylosanthes scabra</name>
    <dbReference type="NCBI Taxonomy" id="79078"/>
    <lineage>
        <taxon>Eukaryota</taxon>
        <taxon>Viridiplantae</taxon>
        <taxon>Streptophyta</taxon>
        <taxon>Embryophyta</taxon>
        <taxon>Tracheophyta</taxon>
        <taxon>Spermatophyta</taxon>
        <taxon>Magnoliopsida</taxon>
        <taxon>eudicotyledons</taxon>
        <taxon>Gunneridae</taxon>
        <taxon>Pentapetalae</taxon>
        <taxon>rosids</taxon>
        <taxon>fabids</taxon>
        <taxon>Fabales</taxon>
        <taxon>Fabaceae</taxon>
        <taxon>Papilionoideae</taxon>
        <taxon>50 kb inversion clade</taxon>
        <taxon>dalbergioids sensu lato</taxon>
        <taxon>Dalbergieae</taxon>
        <taxon>Pterocarpus clade</taxon>
        <taxon>Stylosanthes</taxon>
    </lineage>
</organism>
<evidence type="ECO:0000313" key="1">
    <source>
        <dbReference type="EMBL" id="MED6113345.1"/>
    </source>
</evidence>
<keyword evidence="2" id="KW-1185">Reference proteome</keyword>
<evidence type="ECO:0008006" key="3">
    <source>
        <dbReference type="Google" id="ProtNLM"/>
    </source>
</evidence>
<dbReference type="EMBL" id="JASCZI010000777">
    <property type="protein sequence ID" value="MED6113345.1"/>
    <property type="molecule type" value="Genomic_DNA"/>
</dbReference>
<protein>
    <recommendedName>
        <fullName evidence="3">F-box/kelch-repeat protein</fullName>
    </recommendedName>
</protein>
<dbReference type="InterPro" id="IPR036047">
    <property type="entry name" value="F-box-like_dom_sf"/>
</dbReference>
<evidence type="ECO:0000313" key="2">
    <source>
        <dbReference type="Proteomes" id="UP001341840"/>
    </source>
</evidence>
<sequence length="140" mass="16257">MGEFRPIARQLPYLGGDLLWLIFVRADPKTATRCRELSTRWRFLLRSDLFMQENFNKNIVNHRTVVFGVGSPPNDDVSQWFVQADVHNGRQDLFRVPHEINHYGSYTAVGSDKGIMCMRCSMGGYNSTLLIWNPLKRTHR</sequence>
<dbReference type="Proteomes" id="UP001341840">
    <property type="component" value="Unassembled WGS sequence"/>
</dbReference>